<comment type="similarity">
    <text evidence="2 7 8">In the C-terminal section; belongs to the purine/pyrimidine phosphoribosyltransferase family.</text>
</comment>
<dbReference type="Gene3D" id="3.40.50.2020">
    <property type="match status" value="1"/>
</dbReference>
<evidence type="ECO:0000259" key="9">
    <source>
        <dbReference type="PROSITE" id="PS51278"/>
    </source>
</evidence>
<dbReference type="PIRSF" id="PIRSF000485">
    <property type="entry name" value="Amd_phspho_trans"/>
    <property type="match status" value="1"/>
</dbReference>
<evidence type="ECO:0000256" key="2">
    <source>
        <dbReference type="ARBA" id="ARBA00010138"/>
    </source>
</evidence>
<comment type="caution">
    <text evidence="7">Lacks conserved residue(s) required for the propagation of feature annotation.</text>
</comment>
<keyword evidence="7" id="KW-0460">Magnesium</keyword>
<feature type="binding site" evidence="7">
    <location>
        <position position="365"/>
    </location>
    <ligand>
        <name>Mg(2+)</name>
        <dbReference type="ChEBI" id="CHEBI:18420"/>
    </ligand>
</feature>
<dbReference type="InterPro" id="IPR035584">
    <property type="entry name" value="PurF_N"/>
</dbReference>
<dbReference type="Pfam" id="PF13522">
    <property type="entry name" value="GATase_6"/>
    <property type="match status" value="1"/>
</dbReference>
<comment type="function">
    <text evidence="7">Catalyzes the formation of phosphoribosylamine from phosphoribosylpyrophosphate (PRPP) and glutamine.</text>
</comment>
<dbReference type="NCBIfam" id="TIGR01134">
    <property type="entry name" value="purF"/>
    <property type="match status" value="1"/>
</dbReference>
<dbReference type="Gene3D" id="3.60.20.10">
    <property type="entry name" value="Glutamine Phosphoribosylpyrophosphate, subunit 1, domain 1"/>
    <property type="match status" value="1"/>
</dbReference>
<comment type="caution">
    <text evidence="10">The sequence shown here is derived from an EMBL/GenBank/DDBJ whole genome shotgun (WGS) entry which is preliminary data.</text>
</comment>
<gene>
    <name evidence="7 10" type="primary">purF</name>
    <name evidence="10" type="ORF">OHT75_00990</name>
</gene>
<evidence type="ECO:0000256" key="4">
    <source>
        <dbReference type="ARBA" id="ARBA00022679"/>
    </source>
</evidence>
<dbReference type="Proteomes" id="UP001163714">
    <property type="component" value="Unassembled WGS sequence"/>
</dbReference>
<comment type="pathway">
    <text evidence="1 7 8">Purine metabolism; IMP biosynthesis via de novo pathway; N(1)-(5-phospho-D-ribosyl)glycinamide from 5-phospho-alpha-D-ribose 1-diphosphate: step 1/2.</text>
</comment>
<proteinExistence type="inferred from homology"/>
<comment type="cofactor">
    <cofactor evidence="7">
        <name>Mg(2+)</name>
        <dbReference type="ChEBI" id="CHEBI:18420"/>
    </cofactor>
    <text evidence="7">Binds 1 Mg(2+) ion per subunit.</text>
</comment>
<feature type="binding site" evidence="7">
    <location>
        <position position="302"/>
    </location>
    <ligand>
        <name>Mg(2+)</name>
        <dbReference type="ChEBI" id="CHEBI:18420"/>
    </ligand>
</feature>
<evidence type="ECO:0000256" key="7">
    <source>
        <dbReference type="HAMAP-Rule" id="MF_01931"/>
    </source>
</evidence>
<evidence type="ECO:0000256" key="1">
    <source>
        <dbReference type="ARBA" id="ARBA00005209"/>
    </source>
</evidence>
<dbReference type="InterPro" id="IPR029057">
    <property type="entry name" value="PRTase-like"/>
</dbReference>
<dbReference type="EC" id="2.4.2.14" evidence="7"/>
<dbReference type="InterPro" id="IPR029055">
    <property type="entry name" value="Ntn_hydrolases_N"/>
</dbReference>
<keyword evidence="11" id="KW-1185">Reference proteome</keyword>
<dbReference type="SUPFAM" id="SSF56235">
    <property type="entry name" value="N-terminal nucleophile aminohydrolases (Ntn hydrolases)"/>
    <property type="match status" value="1"/>
</dbReference>
<evidence type="ECO:0000256" key="6">
    <source>
        <dbReference type="ARBA" id="ARBA00022962"/>
    </source>
</evidence>
<dbReference type="EMBL" id="JAPDMX010000002">
    <property type="protein sequence ID" value="MCW3171055.1"/>
    <property type="molecule type" value="Genomic_DNA"/>
</dbReference>
<feature type="binding site" evidence="7">
    <location>
        <position position="364"/>
    </location>
    <ligand>
        <name>Mg(2+)</name>
        <dbReference type="ChEBI" id="CHEBI:18420"/>
    </ligand>
</feature>
<dbReference type="SUPFAM" id="SSF53271">
    <property type="entry name" value="PRTase-like"/>
    <property type="match status" value="1"/>
</dbReference>
<evidence type="ECO:0000256" key="3">
    <source>
        <dbReference type="ARBA" id="ARBA00022676"/>
    </source>
</evidence>
<dbReference type="InterPro" id="IPR000836">
    <property type="entry name" value="PRTase_dom"/>
</dbReference>
<dbReference type="GO" id="GO:0004044">
    <property type="term" value="F:amidophosphoribosyltransferase activity"/>
    <property type="evidence" value="ECO:0007669"/>
    <property type="project" value="UniProtKB-EC"/>
</dbReference>
<comment type="catalytic activity">
    <reaction evidence="7 8">
        <text>5-phospho-beta-D-ribosylamine + L-glutamate + diphosphate = 5-phospho-alpha-D-ribose 1-diphosphate + L-glutamine + H2O</text>
        <dbReference type="Rhea" id="RHEA:14905"/>
        <dbReference type="ChEBI" id="CHEBI:15377"/>
        <dbReference type="ChEBI" id="CHEBI:29985"/>
        <dbReference type="ChEBI" id="CHEBI:33019"/>
        <dbReference type="ChEBI" id="CHEBI:58017"/>
        <dbReference type="ChEBI" id="CHEBI:58359"/>
        <dbReference type="ChEBI" id="CHEBI:58681"/>
        <dbReference type="EC" id="2.4.2.14"/>
    </reaction>
</comment>
<keyword evidence="5 7" id="KW-0658">Purine biosynthesis</keyword>
<evidence type="ECO:0000313" key="10">
    <source>
        <dbReference type="EMBL" id="MCW3171055.1"/>
    </source>
</evidence>
<sequence length="504" mass="55577">MCGIVGIVGKSSVNQTIYDALTVLQHRGQDAAGIVTVDVNAFRLRKANGLVKDVFEPKHMQRLQGNAGIGHVRYPTAGSSSASEAQPFYVNSPFGISLAHNGNLTNTTELAASLLSKRRHINTTSDSEILLNLLADELQETRSLTLSADEVFDAVSKVHAQTRGAYAVSAMIIGQGLVAFRDPFGIRPLVLGKHETASGTEYMVASESVALDAVGFEVMRDVAPGEAIYVTLDGQLFTRQCAVNPSYSPCIFEFVYFARPDSTIDNISVYGSRVNMGTKLGEKIKKEWDEHDIDVVIPIPETSCDVALEIARCMDLPYRQGFVKNRYIGRTFIMPGQQERKKSVRRKLNAINAEFKGKNVLLVDDSIVRGTTSEQIIEMARDAGAKKVYFASAAPEIRFPNVYGIDMPTTNELIAHGRDADEIAKIIGADGIIFQDLTDLVEAVRMENPEIKRFETSVFDGHYITNDVDQAYLDHIMQLRNDDAKANRNKDIGTNLEMHNECHP</sequence>
<organism evidence="10 11">
    <name type="scientific">Shewanella subflava</name>
    <dbReference type="NCBI Taxonomy" id="2986476"/>
    <lineage>
        <taxon>Bacteria</taxon>
        <taxon>Pseudomonadati</taxon>
        <taxon>Pseudomonadota</taxon>
        <taxon>Gammaproteobacteria</taxon>
        <taxon>Alteromonadales</taxon>
        <taxon>Shewanellaceae</taxon>
        <taxon>Shewanella</taxon>
    </lineage>
</organism>
<dbReference type="PROSITE" id="PS51278">
    <property type="entry name" value="GATASE_TYPE_2"/>
    <property type="match status" value="1"/>
</dbReference>
<keyword evidence="7" id="KW-0479">Metal-binding</keyword>
<keyword evidence="3 7" id="KW-0328">Glycosyltransferase</keyword>
<accession>A0ABT3I4T1</accession>
<dbReference type="InterPro" id="IPR005854">
    <property type="entry name" value="PurF"/>
</dbReference>
<feature type="active site" description="Nucleophile" evidence="7">
    <location>
        <position position="2"/>
    </location>
</feature>
<name>A0ABT3I4T1_9GAMM</name>
<dbReference type="CDD" id="cd00715">
    <property type="entry name" value="GPATase_N"/>
    <property type="match status" value="1"/>
</dbReference>
<keyword evidence="4 7" id="KW-0808">Transferase</keyword>
<feature type="domain" description="Glutamine amidotransferase type-2" evidence="9">
    <location>
        <begin position="2"/>
        <end position="233"/>
    </location>
</feature>
<protein>
    <recommendedName>
        <fullName evidence="7">Amidophosphoribosyltransferase</fullName>
        <shortName evidence="7">ATase</shortName>
        <ecNumber evidence="7">2.4.2.14</ecNumber>
    </recommendedName>
    <alternativeName>
        <fullName evidence="7">Glutamine phosphoribosylpyrophosphate amidotransferase</fullName>
        <shortName evidence="7">GPATase</shortName>
    </alternativeName>
</protein>
<evidence type="ECO:0000256" key="8">
    <source>
        <dbReference type="PIRNR" id="PIRNR000485"/>
    </source>
</evidence>
<reference evidence="10" key="1">
    <citation type="submission" date="2022-10" db="EMBL/GenBank/DDBJ databases">
        <title>Shewanella flava sp. nov, isolated from the estuary of the Fenhe River into the Yellow River.</title>
        <authorList>
            <person name="Li Y."/>
        </authorList>
    </citation>
    <scope>NUCLEOTIDE SEQUENCE</scope>
    <source>
        <strain evidence="10">FYR11-62</strain>
    </source>
</reference>
<keyword evidence="6 7" id="KW-0315">Glutamine amidotransferase</keyword>
<dbReference type="Pfam" id="PF00156">
    <property type="entry name" value="Pribosyltran"/>
    <property type="match status" value="1"/>
</dbReference>
<evidence type="ECO:0000256" key="5">
    <source>
        <dbReference type="ARBA" id="ARBA00022755"/>
    </source>
</evidence>
<dbReference type="CDD" id="cd06223">
    <property type="entry name" value="PRTases_typeI"/>
    <property type="match status" value="1"/>
</dbReference>
<dbReference type="RefSeq" id="WP_264724502.1">
    <property type="nucleotide sequence ID" value="NZ_JAPDMX010000002.1"/>
</dbReference>
<dbReference type="PANTHER" id="PTHR11907">
    <property type="entry name" value="AMIDOPHOSPHORIBOSYLTRANSFERASE"/>
    <property type="match status" value="1"/>
</dbReference>
<evidence type="ECO:0000313" key="11">
    <source>
        <dbReference type="Proteomes" id="UP001163714"/>
    </source>
</evidence>
<dbReference type="HAMAP" id="MF_01931">
    <property type="entry name" value="PurF"/>
    <property type="match status" value="1"/>
</dbReference>
<dbReference type="InterPro" id="IPR017932">
    <property type="entry name" value="GATase_2_dom"/>
</dbReference>